<dbReference type="Pfam" id="PF00483">
    <property type="entry name" value="NTP_transferase"/>
    <property type="match status" value="1"/>
</dbReference>
<dbReference type="InterPro" id="IPR029044">
    <property type="entry name" value="Nucleotide-diphossugar_trans"/>
</dbReference>
<comment type="similarity">
    <text evidence="1">Belongs to the bacterial/plant glucose-1-phosphate adenylyltransferase family.</text>
</comment>
<evidence type="ECO:0000256" key="4">
    <source>
        <dbReference type="ARBA" id="ARBA00022695"/>
    </source>
</evidence>
<evidence type="ECO:0000259" key="10">
    <source>
        <dbReference type="Pfam" id="PF24894"/>
    </source>
</evidence>
<dbReference type="EC" id="2.7.7.27" evidence="11"/>
<dbReference type="GO" id="GO:0005978">
    <property type="term" value="P:glycogen biosynthetic process"/>
    <property type="evidence" value="ECO:0007669"/>
    <property type="project" value="UniProtKB-KW"/>
</dbReference>
<evidence type="ECO:0000256" key="2">
    <source>
        <dbReference type="ARBA" id="ARBA00022600"/>
    </source>
</evidence>
<evidence type="ECO:0000256" key="1">
    <source>
        <dbReference type="ARBA" id="ARBA00010443"/>
    </source>
</evidence>
<keyword evidence="4 11" id="KW-0548">Nucleotidyltransferase</keyword>
<keyword evidence="12" id="KW-1185">Reference proteome</keyword>
<dbReference type="PANTHER" id="PTHR43523">
    <property type="entry name" value="GLUCOSE-1-PHOSPHATE ADENYLYLTRANSFERASE-RELATED"/>
    <property type="match status" value="1"/>
</dbReference>
<sequence>MRTLGIILAGGNSKRMRELTKKRAIAAMPMAGSYRAIDFALSSMANSNINRVAVITQYSSRSLNEHLSSSKWWDFGRKQGGLFVFNPTITPDNREWYRGTADALAQNINFLCDCHEPYVVIAAGDGIYKVDYTKVLEEHIARDADITVICKDMPKDADVSRFGVVELDVDGRIVGFDEKPASTNLNTISCGIYVIRRRLLISLLEECIEMEWTDFVRDILMRQKNNKKIYAHKLESYWASINTAEAYFAANQDFLKPEVREWFFRTEPEVMTKVEDNPPAKYNPGAKVSNSLVAGGTIINSEVTNTLVFKNVFIGSGCIIRNSVIMNNVYIGDNCVLENCVVDSRNRIEAGSVFRGTPDHVEIVSGKGK</sequence>
<dbReference type="InterPro" id="IPR005836">
    <property type="entry name" value="ADP_Glu_pyroP_CS"/>
</dbReference>
<keyword evidence="8" id="KW-0119">Carbohydrate metabolism</keyword>
<gene>
    <name evidence="11" type="primary">glgD</name>
    <name evidence="11" type="ORF">LKD81_01490</name>
</gene>
<dbReference type="SUPFAM" id="SSF51161">
    <property type="entry name" value="Trimeric LpxA-like enzymes"/>
    <property type="match status" value="1"/>
</dbReference>
<dbReference type="Proteomes" id="UP001198182">
    <property type="component" value="Unassembled WGS sequence"/>
</dbReference>
<dbReference type="AlphaFoldDB" id="A0AAE3JFF7"/>
<feature type="domain" description="Glucose-1-phosphate adenylyltransferase/Bifunctional protein GlmU-like C-terminal hexapeptide" evidence="10">
    <location>
        <begin position="286"/>
        <end position="352"/>
    </location>
</feature>
<keyword evidence="7" id="KW-0320">Glycogen biosynthesis</keyword>
<reference evidence="11" key="1">
    <citation type="submission" date="2021-10" db="EMBL/GenBank/DDBJ databases">
        <title>Anaerobic single-cell dispensing facilitates the cultivation of human gut bacteria.</title>
        <authorList>
            <person name="Afrizal A."/>
        </authorList>
    </citation>
    <scope>NUCLEOTIDE SEQUENCE</scope>
    <source>
        <strain evidence="11">CLA-AA-H215</strain>
    </source>
</reference>
<dbReference type="CDD" id="cd02508">
    <property type="entry name" value="ADP_Glucose_PP"/>
    <property type="match status" value="1"/>
</dbReference>
<dbReference type="NCBIfam" id="TIGR02092">
    <property type="entry name" value="glgD"/>
    <property type="match status" value="1"/>
</dbReference>
<keyword evidence="2" id="KW-0321">Glycogen metabolism</keyword>
<dbReference type="RefSeq" id="WP_308452462.1">
    <property type="nucleotide sequence ID" value="NZ_JAJEQR010000003.1"/>
</dbReference>
<evidence type="ECO:0000256" key="7">
    <source>
        <dbReference type="ARBA" id="ARBA00023056"/>
    </source>
</evidence>
<dbReference type="InterPro" id="IPR005835">
    <property type="entry name" value="NTP_transferase_dom"/>
</dbReference>
<dbReference type="GO" id="GO:0008878">
    <property type="term" value="F:glucose-1-phosphate adenylyltransferase activity"/>
    <property type="evidence" value="ECO:0007669"/>
    <property type="project" value="UniProtKB-EC"/>
</dbReference>
<feature type="domain" description="Nucleotidyl transferase" evidence="9">
    <location>
        <begin position="5"/>
        <end position="255"/>
    </location>
</feature>
<dbReference type="EMBL" id="JAJEQR010000003">
    <property type="protein sequence ID" value="MCC2229676.1"/>
    <property type="molecule type" value="Genomic_DNA"/>
</dbReference>
<dbReference type="CDD" id="cd04651">
    <property type="entry name" value="LbH_G1P_AT_C"/>
    <property type="match status" value="1"/>
</dbReference>
<dbReference type="InterPro" id="IPR011004">
    <property type="entry name" value="Trimer_LpxA-like_sf"/>
</dbReference>
<evidence type="ECO:0000313" key="12">
    <source>
        <dbReference type="Proteomes" id="UP001198182"/>
    </source>
</evidence>
<dbReference type="SUPFAM" id="SSF53448">
    <property type="entry name" value="Nucleotide-diphospho-sugar transferases"/>
    <property type="match status" value="1"/>
</dbReference>
<dbReference type="Pfam" id="PF24894">
    <property type="entry name" value="Hexapep_GlmU"/>
    <property type="match status" value="1"/>
</dbReference>
<evidence type="ECO:0000259" key="9">
    <source>
        <dbReference type="Pfam" id="PF00483"/>
    </source>
</evidence>
<dbReference type="InterPro" id="IPR011832">
    <property type="entry name" value="GlgDAde_trans"/>
</dbReference>
<protein>
    <submittedName>
        <fullName evidence="11">Glucose-1-phosphate adenylyltransferase subunit GlgD</fullName>
        <ecNumber evidence="11">2.7.7.27</ecNumber>
    </submittedName>
</protein>
<dbReference type="InterPro" id="IPR056818">
    <property type="entry name" value="GlmU/GlgC-like_hexapep"/>
</dbReference>
<dbReference type="InterPro" id="IPR011831">
    <property type="entry name" value="ADP-Glc_PPase"/>
</dbReference>
<evidence type="ECO:0000256" key="5">
    <source>
        <dbReference type="ARBA" id="ARBA00022741"/>
    </source>
</evidence>
<name>A0AAE3JFF7_9FIRM</name>
<dbReference type="GO" id="GO:0005524">
    <property type="term" value="F:ATP binding"/>
    <property type="evidence" value="ECO:0007669"/>
    <property type="project" value="UniProtKB-KW"/>
</dbReference>
<dbReference type="PROSITE" id="PS00809">
    <property type="entry name" value="ADP_GLC_PYROPHOSPH_2"/>
    <property type="match status" value="1"/>
</dbReference>
<dbReference type="Gene3D" id="3.90.550.10">
    <property type="entry name" value="Spore Coat Polysaccharide Biosynthesis Protein SpsA, Chain A"/>
    <property type="match status" value="1"/>
</dbReference>
<keyword evidence="3 11" id="KW-0808">Transferase</keyword>
<keyword evidence="5" id="KW-0547">Nucleotide-binding</keyword>
<organism evidence="11 12">
    <name type="scientific">Hominifimenecus microfluidus</name>
    <dbReference type="NCBI Taxonomy" id="2885348"/>
    <lineage>
        <taxon>Bacteria</taxon>
        <taxon>Bacillati</taxon>
        <taxon>Bacillota</taxon>
        <taxon>Clostridia</taxon>
        <taxon>Lachnospirales</taxon>
        <taxon>Lachnospiraceae</taxon>
        <taxon>Hominifimenecus</taxon>
    </lineage>
</organism>
<accession>A0AAE3JFF7</accession>
<dbReference type="Gene3D" id="2.160.10.10">
    <property type="entry name" value="Hexapeptide repeat proteins"/>
    <property type="match status" value="1"/>
</dbReference>
<evidence type="ECO:0000313" key="11">
    <source>
        <dbReference type="EMBL" id="MCC2229676.1"/>
    </source>
</evidence>
<comment type="caution">
    <text evidence="11">The sequence shown here is derived from an EMBL/GenBank/DDBJ whole genome shotgun (WGS) entry which is preliminary data.</text>
</comment>
<dbReference type="PANTHER" id="PTHR43523:SF12">
    <property type="entry name" value="GLUCOSE-1-PHOSPHATE ADENYLYLTRANSFERASE LARGE SUBUNIT 1, CHLOROPLASTIC-RELATED"/>
    <property type="match status" value="1"/>
</dbReference>
<proteinExistence type="inferred from homology"/>
<keyword evidence="6" id="KW-0067">ATP-binding</keyword>
<evidence type="ECO:0000256" key="6">
    <source>
        <dbReference type="ARBA" id="ARBA00022840"/>
    </source>
</evidence>
<evidence type="ECO:0000256" key="3">
    <source>
        <dbReference type="ARBA" id="ARBA00022679"/>
    </source>
</evidence>
<evidence type="ECO:0000256" key="8">
    <source>
        <dbReference type="ARBA" id="ARBA00023277"/>
    </source>
</evidence>